<dbReference type="OrthoDB" id="9803036at2"/>
<dbReference type="PANTHER" id="PTHR13061:SF29">
    <property type="entry name" value="GAMMA CARBONIC ANHYDRASE-LIKE 1, MITOCHONDRIAL-RELATED"/>
    <property type="match status" value="1"/>
</dbReference>
<organism evidence="1 2">
    <name type="scientific">Marinobacter antarcticus</name>
    <dbReference type="NCBI Taxonomy" id="564117"/>
    <lineage>
        <taxon>Bacteria</taxon>
        <taxon>Pseudomonadati</taxon>
        <taxon>Pseudomonadota</taxon>
        <taxon>Gammaproteobacteria</taxon>
        <taxon>Pseudomonadales</taxon>
        <taxon>Marinobacteraceae</taxon>
        <taxon>Marinobacter</taxon>
    </lineage>
</organism>
<dbReference type="SUPFAM" id="SSF51161">
    <property type="entry name" value="Trimeric LpxA-like enzymes"/>
    <property type="match status" value="1"/>
</dbReference>
<dbReference type="Gene3D" id="2.160.10.10">
    <property type="entry name" value="Hexapeptide repeat proteins"/>
    <property type="match status" value="1"/>
</dbReference>
<dbReference type="EMBL" id="FRAQ01000001">
    <property type="protein sequence ID" value="SHK06335.1"/>
    <property type="molecule type" value="Genomic_DNA"/>
</dbReference>
<dbReference type="RefSeq" id="WP_072794979.1">
    <property type="nucleotide sequence ID" value="NZ_FRAQ01000001.1"/>
</dbReference>
<evidence type="ECO:0000313" key="1">
    <source>
        <dbReference type="EMBL" id="SHK06335.1"/>
    </source>
</evidence>
<gene>
    <name evidence="1" type="ORF">SAMN05216369_0247</name>
</gene>
<dbReference type="AlphaFoldDB" id="A0A1M6PEF0"/>
<protein>
    <submittedName>
        <fullName evidence="1">Phenylacetic acid degradation protein</fullName>
    </submittedName>
</protein>
<dbReference type="CDD" id="cd04745">
    <property type="entry name" value="LbH_paaY_like"/>
    <property type="match status" value="1"/>
</dbReference>
<reference evidence="2" key="1">
    <citation type="submission" date="2016-11" db="EMBL/GenBank/DDBJ databases">
        <authorList>
            <person name="Varghese N."/>
            <person name="Submissions S."/>
        </authorList>
    </citation>
    <scope>NUCLEOTIDE SEQUENCE [LARGE SCALE GENOMIC DNA]</scope>
    <source>
        <strain evidence="2">CGMCC 1.10835</strain>
    </source>
</reference>
<keyword evidence="2" id="KW-1185">Reference proteome</keyword>
<evidence type="ECO:0000313" key="2">
    <source>
        <dbReference type="Proteomes" id="UP000184497"/>
    </source>
</evidence>
<dbReference type="Proteomes" id="UP000184497">
    <property type="component" value="Unassembled WGS sequence"/>
</dbReference>
<dbReference type="InterPro" id="IPR011004">
    <property type="entry name" value="Trimer_LpxA-like_sf"/>
</dbReference>
<sequence>MPCYRIDGVTPVVHPSAYVHPTAVLIGDVHVGPDCYVGPCASLRGDFGRIVMEQGANLQDTCVVHAFPGRDAVIRRNGHIGHGAVLHGCVIEEDAMVGMNSVVMDEAVIAARSIVGAAAFVKSGFSCEPASLIVGSPAKVLRQLSDKEVSWKQRGTQEYQTLTRRCLENMRECSPLAEVDADRPKLQIGEHDLKDNT</sequence>
<dbReference type="STRING" id="564117.SAMN05216369_0247"/>
<name>A0A1M6PEF0_9GAMM</name>
<proteinExistence type="predicted"/>
<dbReference type="InterPro" id="IPR050484">
    <property type="entry name" value="Transf_Hexapept/Carb_Anhydrase"/>
</dbReference>
<accession>A0A1M6PEF0</accession>
<dbReference type="PANTHER" id="PTHR13061">
    <property type="entry name" value="DYNACTIN SUBUNIT P25"/>
    <property type="match status" value="1"/>
</dbReference>